<proteinExistence type="predicted"/>
<dbReference type="InterPro" id="IPR012657">
    <property type="entry name" value="23S_rRNA-intervening_sequence"/>
</dbReference>
<dbReference type="PANTHER" id="PTHR38471:SF2">
    <property type="entry name" value="FOUR HELIX BUNDLE PROTEIN"/>
    <property type="match status" value="1"/>
</dbReference>
<dbReference type="SUPFAM" id="SSF158446">
    <property type="entry name" value="IVS-encoded protein-like"/>
    <property type="match status" value="1"/>
</dbReference>
<dbReference type="PANTHER" id="PTHR38471">
    <property type="entry name" value="FOUR HELIX BUNDLE PROTEIN"/>
    <property type="match status" value="1"/>
</dbReference>
<keyword evidence="2" id="KW-1185">Reference proteome</keyword>
<dbReference type="RefSeq" id="WP_114406984.1">
    <property type="nucleotide sequence ID" value="NZ_QOWE01000012.1"/>
</dbReference>
<gene>
    <name evidence="1" type="ORF">DUE52_15725</name>
</gene>
<dbReference type="AlphaFoldDB" id="A0A368JMR6"/>
<organism evidence="1 2">
    <name type="scientific">Larkinella punicea</name>
    <dbReference type="NCBI Taxonomy" id="2315727"/>
    <lineage>
        <taxon>Bacteria</taxon>
        <taxon>Pseudomonadati</taxon>
        <taxon>Bacteroidota</taxon>
        <taxon>Cytophagia</taxon>
        <taxon>Cytophagales</taxon>
        <taxon>Spirosomataceae</taxon>
        <taxon>Larkinella</taxon>
    </lineage>
</organism>
<dbReference type="NCBIfam" id="TIGR02436">
    <property type="entry name" value="four helix bundle protein"/>
    <property type="match status" value="1"/>
</dbReference>
<dbReference type="InterPro" id="IPR036583">
    <property type="entry name" value="23S_rRNA_IVS_sf"/>
</dbReference>
<evidence type="ECO:0000313" key="2">
    <source>
        <dbReference type="Proteomes" id="UP000253383"/>
    </source>
</evidence>
<accession>A0A368JMR6</accession>
<dbReference type="OrthoDB" id="285993at2"/>
<sequence>MEEFSPVSDKAAFIEEFKRRTKHYVLRSVRVFQALPKTNEAQIIGKQFLRSASSTGANYRAACRARSKAEFYAKLSITIEEADESLFWMEILAETEIIPFAKLESLMLEATEIVKILSKARKNT</sequence>
<dbReference type="PIRSF" id="PIRSF035652">
    <property type="entry name" value="CHP02436"/>
    <property type="match status" value="1"/>
</dbReference>
<evidence type="ECO:0000313" key="1">
    <source>
        <dbReference type="EMBL" id="RCR68565.1"/>
    </source>
</evidence>
<dbReference type="EMBL" id="QOWE01000012">
    <property type="protein sequence ID" value="RCR68565.1"/>
    <property type="molecule type" value="Genomic_DNA"/>
</dbReference>
<reference evidence="1 2" key="1">
    <citation type="submission" date="2018-07" db="EMBL/GenBank/DDBJ databases">
        <title>Genome analysis of Larkinella rosea.</title>
        <authorList>
            <person name="Zhou Z."/>
            <person name="Wang G."/>
        </authorList>
    </citation>
    <scope>NUCLEOTIDE SEQUENCE [LARGE SCALE GENOMIC DNA]</scope>
    <source>
        <strain evidence="2">zzj9</strain>
    </source>
</reference>
<dbReference type="Pfam" id="PF05635">
    <property type="entry name" value="23S_rRNA_IVP"/>
    <property type="match status" value="1"/>
</dbReference>
<comment type="caution">
    <text evidence="1">The sequence shown here is derived from an EMBL/GenBank/DDBJ whole genome shotgun (WGS) entry which is preliminary data.</text>
</comment>
<dbReference type="Gene3D" id="1.20.1440.60">
    <property type="entry name" value="23S rRNA-intervening sequence"/>
    <property type="match status" value="1"/>
</dbReference>
<protein>
    <submittedName>
        <fullName evidence="1">Four helix bundle protein</fullName>
    </submittedName>
</protein>
<dbReference type="Proteomes" id="UP000253383">
    <property type="component" value="Unassembled WGS sequence"/>
</dbReference>
<name>A0A368JMR6_9BACT</name>